<dbReference type="OrthoDB" id="5787335at2"/>
<reference evidence="5" key="1">
    <citation type="submission" date="2016-10" db="EMBL/GenBank/DDBJ databases">
        <authorList>
            <person name="Varghese N."/>
            <person name="Submissions S."/>
        </authorList>
    </citation>
    <scope>NUCLEOTIDE SEQUENCE [LARGE SCALE GENOMIC DNA]</scope>
    <source>
        <strain evidence="5">CGMCC 1.9150</strain>
    </source>
</reference>
<dbReference type="NCBIfam" id="NF033682">
    <property type="entry name" value="retention_LapA"/>
    <property type="match status" value="1"/>
</dbReference>
<organism evidence="4 5">
    <name type="scientific">Halomonas daqiaonensis</name>
    <dbReference type="NCBI Taxonomy" id="650850"/>
    <lineage>
        <taxon>Bacteria</taxon>
        <taxon>Pseudomonadati</taxon>
        <taxon>Pseudomonadota</taxon>
        <taxon>Gammaproteobacteria</taxon>
        <taxon>Oceanospirillales</taxon>
        <taxon>Halomonadaceae</taxon>
        <taxon>Halomonas</taxon>
    </lineage>
</organism>
<feature type="coiled-coil region" evidence="1">
    <location>
        <begin position="70"/>
        <end position="97"/>
    </location>
</feature>
<gene>
    <name evidence="4" type="ORF">SAMN04488129_110119</name>
</gene>
<dbReference type="RefSeq" id="WP_139195505.1">
    <property type="nucleotide sequence ID" value="NZ_FOBC01000010.1"/>
</dbReference>
<keyword evidence="1" id="KW-0175">Coiled coil</keyword>
<dbReference type="STRING" id="650850.SAMN04488129_110119"/>
<dbReference type="Proteomes" id="UP000198807">
    <property type="component" value="Unassembled WGS sequence"/>
</dbReference>
<evidence type="ECO:0000259" key="3">
    <source>
        <dbReference type="Pfam" id="PF20579"/>
    </source>
</evidence>
<name>A0A1H7QHE6_9GAMM</name>
<evidence type="ECO:0000256" key="1">
    <source>
        <dbReference type="SAM" id="Coils"/>
    </source>
</evidence>
<dbReference type="Pfam" id="PF20579">
    <property type="entry name" value="LapA"/>
    <property type="match status" value="2"/>
</dbReference>
<evidence type="ECO:0000256" key="2">
    <source>
        <dbReference type="SAM" id="MobiDB-lite"/>
    </source>
</evidence>
<protein>
    <recommendedName>
        <fullName evidence="3">LapA adhesin domain-containing protein</fullName>
    </recommendedName>
</protein>
<dbReference type="InterPro" id="IPR047777">
    <property type="entry name" value="LapA-like_RM"/>
</dbReference>
<dbReference type="InterPro" id="IPR046779">
    <property type="entry name" value="LapA_adhesin_dom"/>
</dbReference>
<feature type="domain" description="LapA adhesin" evidence="3">
    <location>
        <begin position="335"/>
        <end position="417"/>
    </location>
</feature>
<evidence type="ECO:0000313" key="4">
    <source>
        <dbReference type="EMBL" id="SEL47392.1"/>
    </source>
</evidence>
<feature type="non-terminal residue" evidence="4">
    <location>
        <position position="611"/>
    </location>
</feature>
<keyword evidence="5" id="KW-1185">Reference proteome</keyword>
<feature type="domain" description="LapA adhesin" evidence="3">
    <location>
        <begin position="196"/>
        <end position="285"/>
    </location>
</feature>
<dbReference type="EMBL" id="FOBC01000010">
    <property type="protein sequence ID" value="SEL47392.1"/>
    <property type="molecule type" value="Genomic_DNA"/>
</dbReference>
<dbReference type="AlphaFoldDB" id="A0A1H7QHE6"/>
<evidence type="ECO:0000313" key="5">
    <source>
        <dbReference type="Proteomes" id="UP000198807"/>
    </source>
</evidence>
<accession>A0A1H7QHE6</accession>
<proteinExistence type="predicted"/>
<sequence>MAIATVISITGEAYVRDENGNLRELSVGDTLEEGEVLVTSENGRVQLDFGDGIDPTVIEGGQQVAMTPDLIQLQRLADQAEDDEDLAEDESSALDEDLEALLTAIEEGDDDLLASLDATAAGAGGGGGEGGGHDFVRLVRITENTDPLAFEFSSASLDSVEFDEAEPELLLAEEDETVNGTVTFEFFSGEVNVGGESVVEGNNFTLVATVDTAPVGSPLVITLSNGQQITIPVGGTSGQVVLDSREDDLYVQGDETIVLSVTGTTGGGFDELTVGDVPSLTVVDDNDVTGIELFIPDAEFNLPAQGDNQYSFGVLQQPFIEGGWSDQPYPGGTLEGTQVTVGARVENAPQDTDLIIRLSNGEEITIAVGDTEGTTTFELPNVPEGGDTLELTIESVSGGNYEAVDFADALAQFDIIDSRPFGGETVALVDDEGLAGGNEAGIDDDEGQGDNEATYSGNLGFSYGGDGPGTVDFSAMDQQTASLGQENITYSWDADTSTLTASVNTGDREGTNLFTVTIDDADTGDYTVELLNNILHSEGDDENNAFANLTYTVTDADGSEEPGYLGINFDDDTPKAEDVDAGTLTEDGDTTVVSGNVFDDEDAAYGADGAG</sequence>
<feature type="region of interest" description="Disordered" evidence="2">
    <location>
        <begin position="581"/>
        <end position="611"/>
    </location>
</feature>